<dbReference type="EMBL" id="CP092418">
    <property type="protein sequence ID" value="USD23171.1"/>
    <property type="molecule type" value="Genomic_DNA"/>
</dbReference>
<keyword evidence="5 8" id="KW-1133">Transmembrane helix</keyword>
<protein>
    <submittedName>
        <fullName evidence="9">Aquaporin</fullName>
    </submittedName>
</protein>
<feature type="transmembrane region" description="Helical" evidence="8">
    <location>
        <begin position="79"/>
        <end position="102"/>
    </location>
</feature>
<comment type="similarity">
    <text evidence="7">Belongs to the MIP/aquaporin (TC 1.A.8) family.</text>
</comment>
<evidence type="ECO:0000256" key="3">
    <source>
        <dbReference type="ARBA" id="ARBA00022692"/>
    </source>
</evidence>
<organism evidence="9 10">
    <name type="scientific">Microbulbifer variabilis</name>
    <dbReference type="NCBI Taxonomy" id="266805"/>
    <lineage>
        <taxon>Bacteria</taxon>
        <taxon>Pseudomonadati</taxon>
        <taxon>Pseudomonadota</taxon>
        <taxon>Gammaproteobacteria</taxon>
        <taxon>Cellvibrionales</taxon>
        <taxon>Microbulbiferaceae</taxon>
        <taxon>Microbulbifer</taxon>
    </lineage>
</organism>
<keyword evidence="6 8" id="KW-0472">Membrane</keyword>
<dbReference type="InterPro" id="IPR023271">
    <property type="entry name" value="Aquaporin-like"/>
</dbReference>
<evidence type="ECO:0000256" key="7">
    <source>
        <dbReference type="RuleBase" id="RU000477"/>
    </source>
</evidence>
<dbReference type="RefSeq" id="WP_252085517.1">
    <property type="nucleotide sequence ID" value="NZ_CP092418.1"/>
</dbReference>
<feature type="transmembrane region" description="Helical" evidence="8">
    <location>
        <begin position="145"/>
        <end position="165"/>
    </location>
</feature>
<dbReference type="PANTHER" id="PTHR45665:SF9">
    <property type="entry name" value="AQUAPORIN-8"/>
    <property type="match status" value="1"/>
</dbReference>
<feature type="transmembrane region" description="Helical" evidence="8">
    <location>
        <begin position="9"/>
        <end position="27"/>
    </location>
</feature>
<evidence type="ECO:0000256" key="8">
    <source>
        <dbReference type="SAM" id="Phobius"/>
    </source>
</evidence>
<keyword evidence="10" id="KW-1185">Reference proteome</keyword>
<reference evidence="9" key="1">
    <citation type="submission" date="2022-02" db="EMBL/GenBank/DDBJ databases">
        <title>Coral-associated bacteria.</title>
        <authorList>
            <person name="Tang K."/>
            <person name="Wang X."/>
        </authorList>
    </citation>
    <scope>NUCLEOTIDE SEQUENCE</scope>
    <source>
        <strain evidence="9">SCSIO 43006</strain>
    </source>
</reference>
<comment type="subcellular location">
    <subcellularLocation>
        <location evidence="1">Endomembrane system</location>
        <topology evidence="1">Multi-pass membrane protein</topology>
    </subcellularLocation>
</comment>
<dbReference type="PRINTS" id="PR00783">
    <property type="entry name" value="MINTRINSICP"/>
</dbReference>
<feature type="transmembrane region" description="Helical" evidence="8">
    <location>
        <begin position="185"/>
        <end position="204"/>
    </location>
</feature>
<keyword evidence="2 7" id="KW-0813">Transport</keyword>
<accession>A0ABY4VFV6</accession>
<dbReference type="InterPro" id="IPR034294">
    <property type="entry name" value="Aquaporin_transptr"/>
</dbReference>
<name>A0ABY4VFV6_9GAMM</name>
<dbReference type="InterPro" id="IPR022357">
    <property type="entry name" value="MIP_CS"/>
</dbReference>
<dbReference type="Pfam" id="PF00230">
    <property type="entry name" value="MIP"/>
    <property type="match status" value="1"/>
</dbReference>
<evidence type="ECO:0000256" key="6">
    <source>
        <dbReference type="ARBA" id="ARBA00023136"/>
    </source>
</evidence>
<keyword evidence="3 7" id="KW-0812">Transmembrane</keyword>
<dbReference type="InterPro" id="IPR000425">
    <property type="entry name" value="MIP"/>
</dbReference>
<dbReference type="PANTHER" id="PTHR45665">
    <property type="entry name" value="AQUAPORIN-8"/>
    <property type="match status" value="1"/>
</dbReference>
<dbReference type="Proteomes" id="UP001055658">
    <property type="component" value="Chromosome"/>
</dbReference>
<dbReference type="Gene3D" id="1.20.1080.10">
    <property type="entry name" value="Glycerol uptake facilitator protein"/>
    <property type="match status" value="1"/>
</dbReference>
<dbReference type="SUPFAM" id="SSF81338">
    <property type="entry name" value="Aquaporin-like"/>
    <property type="match status" value="1"/>
</dbReference>
<gene>
    <name evidence="9" type="ORF">MJO52_08545</name>
</gene>
<evidence type="ECO:0000256" key="4">
    <source>
        <dbReference type="ARBA" id="ARBA00022737"/>
    </source>
</evidence>
<feature type="transmembrane region" description="Helical" evidence="8">
    <location>
        <begin position="39"/>
        <end position="58"/>
    </location>
</feature>
<proteinExistence type="inferred from homology"/>
<sequence length="211" mass="22206">MNYTFIQKLSAELIGTFILAAAVLTSLTPTNPFPIATPIAAGLALGLCVYLLGGISGCHINPAISFSMLISKKISFKDFLGYVIVQICGGVLALLMVTMYVPLGQEGWLVSHKASVFSGIGEALGTAFFSFGVMSTTYNKDISKATSGIVVGGSLLLGLIVSHNASYGILNPAVALATKAWSWDYLFMPFVGGAVGALISYLLFRPSKHTQ</sequence>
<evidence type="ECO:0000256" key="1">
    <source>
        <dbReference type="ARBA" id="ARBA00004127"/>
    </source>
</evidence>
<dbReference type="PROSITE" id="PS00221">
    <property type="entry name" value="MIP"/>
    <property type="match status" value="1"/>
</dbReference>
<keyword evidence="4" id="KW-0677">Repeat</keyword>
<evidence type="ECO:0000256" key="5">
    <source>
        <dbReference type="ARBA" id="ARBA00022989"/>
    </source>
</evidence>
<feature type="transmembrane region" description="Helical" evidence="8">
    <location>
        <begin position="114"/>
        <end position="133"/>
    </location>
</feature>
<evidence type="ECO:0000313" key="9">
    <source>
        <dbReference type="EMBL" id="USD23171.1"/>
    </source>
</evidence>
<evidence type="ECO:0000313" key="10">
    <source>
        <dbReference type="Proteomes" id="UP001055658"/>
    </source>
</evidence>
<evidence type="ECO:0000256" key="2">
    <source>
        <dbReference type="ARBA" id="ARBA00022448"/>
    </source>
</evidence>